<dbReference type="GO" id="GO:0016020">
    <property type="term" value="C:membrane"/>
    <property type="evidence" value="ECO:0007669"/>
    <property type="project" value="InterPro"/>
</dbReference>
<dbReference type="SUPFAM" id="SSF48225">
    <property type="entry name" value="Seven-hairpin glycosidases"/>
    <property type="match status" value="1"/>
</dbReference>
<sequence>MYVNVNMMNGAIQTSWIDSLQAAFAGVQATKNPFYLHVGVEILESLNKFAKARCGYATVHSVLDKSLEDRMESFFLSETCKYLYLLFDKDNYVNKHFSKFLFTTEGHIFPIKSKFRLKAWDSQISPVVNTNPVLSFVDASPLNSSSYMSCEAVDAERSYFLPIKSHYLMQISDILGVDVY</sequence>
<evidence type="ECO:0000256" key="4">
    <source>
        <dbReference type="ARBA" id="ARBA00023180"/>
    </source>
</evidence>
<gene>
    <name evidence="6" type="ORF">J437_LFUL007000</name>
</gene>
<keyword evidence="7" id="KW-1185">Reference proteome</keyword>
<dbReference type="EMBL" id="KZ308333">
    <property type="protein sequence ID" value="KAG8227687.1"/>
    <property type="molecule type" value="Genomic_DNA"/>
</dbReference>
<reference evidence="6" key="1">
    <citation type="submission" date="2013-04" db="EMBL/GenBank/DDBJ databases">
        <authorList>
            <person name="Qu J."/>
            <person name="Murali S.C."/>
            <person name="Bandaranaike D."/>
            <person name="Bellair M."/>
            <person name="Blankenburg K."/>
            <person name="Chao H."/>
            <person name="Dinh H."/>
            <person name="Doddapaneni H."/>
            <person name="Downs B."/>
            <person name="Dugan-Rocha S."/>
            <person name="Elkadiri S."/>
            <person name="Gnanaolivu R.D."/>
            <person name="Hernandez B."/>
            <person name="Javaid M."/>
            <person name="Jayaseelan J.C."/>
            <person name="Lee S."/>
            <person name="Li M."/>
            <person name="Ming W."/>
            <person name="Munidasa M."/>
            <person name="Muniz J."/>
            <person name="Nguyen L."/>
            <person name="Ongeri F."/>
            <person name="Osuji N."/>
            <person name="Pu L.-L."/>
            <person name="Puazo M."/>
            <person name="Qu C."/>
            <person name="Quiroz J."/>
            <person name="Raj R."/>
            <person name="Weissenberger G."/>
            <person name="Xin Y."/>
            <person name="Zou X."/>
            <person name="Han Y."/>
            <person name="Richards S."/>
            <person name="Worley K."/>
            <person name="Muzny D."/>
            <person name="Gibbs R."/>
        </authorList>
    </citation>
    <scope>NUCLEOTIDE SEQUENCE</scope>
    <source>
        <strain evidence="6">Sampled in the wild</strain>
    </source>
</reference>
<keyword evidence="5" id="KW-0106">Calcium</keyword>
<keyword evidence="4" id="KW-0325">Glycoprotein</keyword>
<dbReference type="InterPro" id="IPR012341">
    <property type="entry name" value="6hp_glycosidase-like_sf"/>
</dbReference>
<dbReference type="Gene3D" id="1.50.10.10">
    <property type="match status" value="1"/>
</dbReference>
<comment type="cofactor">
    <cofactor evidence="5">
        <name>Ca(2+)</name>
        <dbReference type="ChEBI" id="CHEBI:29108"/>
    </cofactor>
</comment>
<evidence type="ECO:0000256" key="3">
    <source>
        <dbReference type="ARBA" id="ARBA00022824"/>
    </source>
</evidence>
<dbReference type="PANTHER" id="PTHR45679">
    <property type="entry name" value="ER DEGRADATION-ENHANCING ALPHA-MANNOSIDASE-LIKE PROTEIN 2"/>
    <property type="match status" value="1"/>
</dbReference>
<evidence type="ECO:0008006" key="8">
    <source>
        <dbReference type="Google" id="ProtNLM"/>
    </source>
</evidence>
<dbReference type="Pfam" id="PF01532">
    <property type="entry name" value="Glyco_hydro_47"/>
    <property type="match status" value="1"/>
</dbReference>
<dbReference type="InterPro" id="IPR044674">
    <property type="entry name" value="EDEM1/2/3"/>
</dbReference>
<dbReference type="AlphaFoldDB" id="A0A8K0K3L3"/>
<dbReference type="GO" id="GO:1904380">
    <property type="term" value="P:endoplasmic reticulum mannose trimming"/>
    <property type="evidence" value="ECO:0007669"/>
    <property type="project" value="InterPro"/>
</dbReference>
<comment type="caution">
    <text evidence="6">The sequence shown here is derived from an EMBL/GenBank/DDBJ whole genome shotgun (WGS) entry which is preliminary data.</text>
</comment>
<dbReference type="GO" id="GO:0004571">
    <property type="term" value="F:mannosyl-oligosaccharide 1,2-alpha-mannosidase activity"/>
    <property type="evidence" value="ECO:0007669"/>
    <property type="project" value="InterPro"/>
</dbReference>
<dbReference type="PANTHER" id="PTHR45679:SF5">
    <property type="entry name" value="ER DEGRADATION-ENHANCING ALPHA-MANNOSIDASE-LIKE PROTEIN 1"/>
    <property type="match status" value="1"/>
</dbReference>
<accession>A0A8K0K3L3</accession>
<name>A0A8K0K3L3_LADFU</name>
<feature type="binding site" evidence="5">
    <location>
        <position position="104"/>
    </location>
    <ligand>
        <name>Ca(2+)</name>
        <dbReference type="ChEBI" id="CHEBI:29108"/>
    </ligand>
</feature>
<evidence type="ECO:0000313" key="7">
    <source>
        <dbReference type="Proteomes" id="UP000792457"/>
    </source>
</evidence>
<evidence type="ECO:0000313" key="6">
    <source>
        <dbReference type="EMBL" id="KAG8227687.1"/>
    </source>
</evidence>
<protein>
    <recommendedName>
        <fullName evidence="8">Alpha-1,2-Mannosidase</fullName>
    </recommendedName>
</protein>
<dbReference type="GO" id="GO:0005509">
    <property type="term" value="F:calcium ion binding"/>
    <property type="evidence" value="ECO:0007669"/>
    <property type="project" value="InterPro"/>
</dbReference>
<evidence type="ECO:0000256" key="5">
    <source>
        <dbReference type="PIRSR" id="PIRSR601382-2"/>
    </source>
</evidence>
<dbReference type="InterPro" id="IPR001382">
    <property type="entry name" value="Glyco_hydro_47"/>
</dbReference>
<reference evidence="6" key="2">
    <citation type="submission" date="2017-10" db="EMBL/GenBank/DDBJ databases">
        <title>Ladona fulva Genome sequencing and assembly.</title>
        <authorList>
            <person name="Murali S."/>
            <person name="Richards S."/>
            <person name="Bandaranaike D."/>
            <person name="Bellair M."/>
            <person name="Blankenburg K."/>
            <person name="Chao H."/>
            <person name="Dinh H."/>
            <person name="Doddapaneni H."/>
            <person name="Dugan-Rocha S."/>
            <person name="Elkadiri S."/>
            <person name="Gnanaolivu R."/>
            <person name="Hernandez B."/>
            <person name="Skinner E."/>
            <person name="Javaid M."/>
            <person name="Lee S."/>
            <person name="Li M."/>
            <person name="Ming W."/>
            <person name="Munidasa M."/>
            <person name="Muniz J."/>
            <person name="Nguyen L."/>
            <person name="Hughes D."/>
            <person name="Osuji N."/>
            <person name="Pu L.-L."/>
            <person name="Puazo M."/>
            <person name="Qu C."/>
            <person name="Quiroz J."/>
            <person name="Raj R."/>
            <person name="Weissenberger G."/>
            <person name="Xin Y."/>
            <person name="Zou X."/>
            <person name="Han Y."/>
            <person name="Worley K."/>
            <person name="Muzny D."/>
            <person name="Gibbs R."/>
        </authorList>
    </citation>
    <scope>NUCLEOTIDE SEQUENCE</scope>
    <source>
        <strain evidence="6">Sampled in the wild</strain>
    </source>
</reference>
<organism evidence="6 7">
    <name type="scientific">Ladona fulva</name>
    <name type="common">Scarce chaser dragonfly</name>
    <name type="synonym">Libellula fulva</name>
    <dbReference type="NCBI Taxonomy" id="123851"/>
    <lineage>
        <taxon>Eukaryota</taxon>
        <taxon>Metazoa</taxon>
        <taxon>Ecdysozoa</taxon>
        <taxon>Arthropoda</taxon>
        <taxon>Hexapoda</taxon>
        <taxon>Insecta</taxon>
        <taxon>Pterygota</taxon>
        <taxon>Palaeoptera</taxon>
        <taxon>Odonata</taxon>
        <taxon>Epiprocta</taxon>
        <taxon>Anisoptera</taxon>
        <taxon>Libelluloidea</taxon>
        <taxon>Libellulidae</taxon>
        <taxon>Ladona</taxon>
    </lineage>
</organism>
<dbReference type="InterPro" id="IPR036026">
    <property type="entry name" value="Seven-hairpin_glycosidases"/>
</dbReference>
<dbReference type="OrthoDB" id="8118055at2759"/>
<keyword evidence="5" id="KW-0479">Metal-binding</keyword>
<evidence type="ECO:0000256" key="1">
    <source>
        <dbReference type="ARBA" id="ARBA00004240"/>
    </source>
</evidence>
<keyword evidence="3" id="KW-0256">Endoplasmic reticulum</keyword>
<evidence type="ECO:0000256" key="2">
    <source>
        <dbReference type="ARBA" id="ARBA00007658"/>
    </source>
</evidence>
<dbReference type="GO" id="GO:0044322">
    <property type="term" value="C:endoplasmic reticulum quality control compartment"/>
    <property type="evidence" value="ECO:0007669"/>
    <property type="project" value="GOC"/>
</dbReference>
<proteinExistence type="inferred from homology"/>
<dbReference type="GO" id="GO:0005975">
    <property type="term" value="P:carbohydrate metabolic process"/>
    <property type="evidence" value="ECO:0007669"/>
    <property type="project" value="InterPro"/>
</dbReference>
<dbReference type="Proteomes" id="UP000792457">
    <property type="component" value="Unassembled WGS sequence"/>
</dbReference>
<comment type="subcellular location">
    <subcellularLocation>
        <location evidence="1">Endoplasmic reticulum</location>
    </subcellularLocation>
</comment>
<comment type="similarity">
    <text evidence="2">Belongs to the glycosyl hydrolase 47 family.</text>
</comment>